<dbReference type="InterPro" id="IPR050134">
    <property type="entry name" value="NAD-dep_sirtuin_deacylases"/>
</dbReference>
<dbReference type="InterPro" id="IPR026591">
    <property type="entry name" value="Sirtuin_cat_small_dom_sf"/>
</dbReference>
<evidence type="ECO:0000256" key="4">
    <source>
        <dbReference type="SAM" id="MobiDB-lite"/>
    </source>
</evidence>
<dbReference type="PANTHER" id="PTHR11085">
    <property type="entry name" value="NAD-DEPENDENT PROTEIN DEACYLASE SIRTUIN-5, MITOCHONDRIAL-RELATED"/>
    <property type="match status" value="1"/>
</dbReference>
<dbReference type="InterPro" id="IPR026590">
    <property type="entry name" value="Ssirtuin_cat_dom"/>
</dbReference>
<keyword evidence="3" id="KW-0862">Zinc</keyword>
<dbReference type="GO" id="GO:0046872">
    <property type="term" value="F:metal ion binding"/>
    <property type="evidence" value="ECO:0007669"/>
    <property type="project" value="UniProtKB-KW"/>
</dbReference>
<protein>
    <recommendedName>
        <fullName evidence="6">Deacetylase sirtuin-type domain-containing protein</fullName>
    </recommendedName>
</protein>
<dbReference type="GO" id="GO:0017136">
    <property type="term" value="F:histone deacetylase activity, NAD-dependent"/>
    <property type="evidence" value="ECO:0007669"/>
    <property type="project" value="TreeGrafter"/>
</dbReference>
<feature type="domain" description="Deacetylase sirtuin-type" evidence="6">
    <location>
        <begin position="280"/>
        <end position="644"/>
    </location>
</feature>
<evidence type="ECO:0000256" key="2">
    <source>
        <dbReference type="ARBA" id="ARBA00023027"/>
    </source>
</evidence>
<dbReference type="InterPro" id="IPR003000">
    <property type="entry name" value="Sirtuin"/>
</dbReference>
<reference evidence="7" key="1">
    <citation type="submission" date="2021-01" db="EMBL/GenBank/DDBJ databases">
        <authorList>
            <person name="Corre E."/>
            <person name="Pelletier E."/>
            <person name="Niang G."/>
            <person name="Scheremetjew M."/>
            <person name="Finn R."/>
            <person name="Kale V."/>
            <person name="Holt S."/>
            <person name="Cochrane G."/>
            <person name="Meng A."/>
            <person name="Brown T."/>
            <person name="Cohen L."/>
        </authorList>
    </citation>
    <scope>NUCLEOTIDE SEQUENCE</scope>
    <source>
        <strain evidence="7">OF101</strain>
    </source>
</reference>
<dbReference type="Gene3D" id="3.40.50.1220">
    <property type="entry name" value="TPP-binding domain"/>
    <property type="match status" value="1"/>
</dbReference>
<sequence length="664" mass="70620">MAERAARWSEAGRILGSTLVVFSGLSAFAESLEDTPSLWDTAVRRGADAGRRARAKRKRAEGEDTAEVSVPAPVAVLLTKVAGSTADEKDCQKALSELVEKRTDLKVFAAEGLPKAGEKDPLPGPVGLLVIMPDKGPAALAELAELAKSGGAEQAGLQEGCAIVLAGMPPAGLVASGLESRPYLLMALQRDKKDKKDVLSLVRWDEMEAKVKEEHGVQDVAGFAVPSNGAAVFYPDGFIEAFQEPLVRLLPKPPAGSKASRYELLEEDNNALKLPQGFAPHESPYTVAAGWIAEGGVLAFTGAGTSKESGVPTYRDGNGLWKRYDAMEVSSIAGMAGEPAKVWDFEKEFNDLLRGCKGANDGHRAVAELEKLRCVDMVVTQNVDGFHQSAGSRDVVELHGSEVHAICLNGNCGKRTEMSRIFGAADAGEVDGSSENLWSPLLPGWGIRWPERPEDTALQRAVRQQLTELVEKGRRRKRGSKGGEGSDSESGSGSEGSSGSSSSSASRSLPRQCAPKALTEKELAQGCPPGRVPICPHCRGGILKPDGIFFGEALEKPVLKKALDQSVKSNTVVLIGTSGQVDPAAKLPLLAKVKNNAKIVEVNLKETRLSKHADLRLLGGSAEVLPRLHRLVAAHPRTAQLQALREAKAKCLDKLGGQKDCRGM</sequence>
<feature type="binding site" evidence="3">
    <location>
        <position position="538"/>
    </location>
    <ligand>
        <name>Zn(2+)</name>
        <dbReference type="ChEBI" id="CHEBI:29105"/>
    </ligand>
</feature>
<dbReference type="Pfam" id="PF02146">
    <property type="entry name" value="SIR2"/>
    <property type="match status" value="2"/>
</dbReference>
<evidence type="ECO:0000256" key="1">
    <source>
        <dbReference type="ARBA" id="ARBA00022679"/>
    </source>
</evidence>
<dbReference type="GO" id="GO:0070403">
    <property type="term" value="F:NAD+ binding"/>
    <property type="evidence" value="ECO:0007669"/>
    <property type="project" value="InterPro"/>
</dbReference>
<feature type="active site" description="Proton acceptor" evidence="3">
    <location>
        <position position="399"/>
    </location>
</feature>
<keyword evidence="1" id="KW-0808">Transferase</keyword>
<feature type="signal peptide" evidence="5">
    <location>
        <begin position="1"/>
        <end position="31"/>
    </location>
</feature>
<organism evidence="7">
    <name type="scientific">Alexandrium catenella</name>
    <name type="common">Red tide dinoflagellate</name>
    <name type="synonym">Gonyaulax catenella</name>
    <dbReference type="NCBI Taxonomy" id="2925"/>
    <lineage>
        <taxon>Eukaryota</taxon>
        <taxon>Sar</taxon>
        <taxon>Alveolata</taxon>
        <taxon>Dinophyceae</taxon>
        <taxon>Gonyaulacales</taxon>
        <taxon>Pyrocystaceae</taxon>
        <taxon>Alexandrium</taxon>
    </lineage>
</organism>
<feature type="region of interest" description="Disordered" evidence="4">
    <location>
        <begin position="467"/>
        <end position="513"/>
    </location>
</feature>
<dbReference type="PANTHER" id="PTHR11085:SF10">
    <property type="entry name" value="NAD-DEPENDENT PROTEIN DEACYLASE SIRTUIN-5, MITOCHONDRIAL-RELATED"/>
    <property type="match status" value="1"/>
</dbReference>
<feature type="compositionally biased region" description="Low complexity" evidence="4">
    <location>
        <begin position="488"/>
        <end position="508"/>
    </location>
</feature>
<dbReference type="PROSITE" id="PS50305">
    <property type="entry name" value="SIRTUIN"/>
    <property type="match status" value="1"/>
</dbReference>
<name>A0A7S1QS70_ALECA</name>
<dbReference type="InterPro" id="IPR029035">
    <property type="entry name" value="DHS-like_NAD/FAD-binding_dom"/>
</dbReference>
<feature type="chain" id="PRO_5031426359" description="Deacetylase sirtuin-type domain-containing protein" evidence="5">
    <location>
        <begin position="32"/>
        <end position="664"/>
    </location>
</feature>
<dbReference type="SUPFAM" id="SSF52467">
    <property type="entry name" value="DHS-like NAD/FAD-binding domain"/>
    <property type="match status" value="1"/>
</dbReference>
<evidence type="ECO:0000256" key="5">
    <source>
        <dbReference type="SAM" id="SignalP"/>
    </source>
</evidence>
<keyword evidence="5" id="KW-0732">Signal</keyword>
<dbReference type="AlphaFoldDB" id="A0A7S1QS70"/>
<feature type="binding site" evidence="3">
    <location>
        <position position="412"/>
    </location>
    <ligand>
        <name>Zn(2+)</name>
        <dbReference type="ChEBI" id="CHEBI:29105"/>
    </ligand>
</feature>
<keyword evidence="3" id="KW-0479">Metal-binding</keyword>
<gene>
    <name evidence="7" type="ORF">ACAT0790_LOCUS29779</name>
</gene>
<feature type="binding site" evidence="3">
    <location>
        <position position="535"/>
    </location>
    <ligand>
        <name>Zn(2+)</name>
        <dbReference type="ChEBI" id="CHEBI:29105"/>
    </ligand>
</feature>
<feature type="binding site" evidence="3">
    <location>
        <position position="407"/>
    </location>
    <ligand>
        <name>Zn(2+)</name>
        <dbReference type="ChEBI" id="CHEBI:29105"/>
    </ligand>
</feature>
<evidence type="ECO:0000259" key="6">
    <source>
        <dbReference type="PROSITE" id="PS50305"/>
    </source>
</evidence>
<keyword evidence="2" id="KW-0520">NAD</keyword>
<evidence type="ECO:0000256" key="3">
    <source>
        <dbReference type="PROSITE-ProRule" id="PRU00236"/>
    </source>
</evidence>
<accession>A0A7S1QS70</accession>
<proteinExistence type="predicted"/>
<dbReference type="EMBL" id="HBGE01049325">
    <property type="protein sequence ID" value="CAD9146863.1"/>
    <property type="molecule type" value="Transcribed_RNA"/>
</dbReference>
<evidence type="ECO:0000313" key="7">
    <source>
        <dbReference type="EMBL" id="CAD9146863.1"/>
    </source>
</evidence>
<dbReference type="Gene3D" id="3.30.1600.10">
    <property type="entry name" value="SIR2/SIRT2 'Small Domain"/>
    <property type="match status" value="1"/>
</dbReference>